<gene>
    <name evidence="1" type="ORF">ACI43T_09890</name>
</gene>
<dbReference type="PANTHER" id="PTHR48079:SF6">
    <property type="entry name" value="NAD(P)-BINDING DOMAIN-CONTAINING PROTEIN-RELATED"/>
    <property type="match status" value="1"/>
</dbReference>
<feature type="non-terminal residue" evidence="1">
    <location>
        <position position="217"/>
    </location>
</feature>
<organism evidence="1 2">
    <name type="scientific">Neisseria oralis</name>
    <dbReference type="NCBI Taxonomy" id="1107316"/>
    <lineage>
        <taxon>Bacteria</taxon>
        <taxon>Pseudomonadati</taxon>
        <taxon>Pseudomonadota</taxon>
        <taxon>Betaproteobacteria</taxon>
        <taxon>Neisseriales</taxon>
        <taxon>Neisseriaceae</taxon>
        <taxon>Neisseria</taxon>
    </lineage>
</organism>
<comment type="caution">
    <text evidence="1">The sequence shown here is derived from an EMBL/GenBank/DDBJ whole genome shotgun (WGS) entry which is preliminary data.</text>
</comment>
<protein>
    <submittedName>
        <fullName evidence="1">SDR family NAD(P)-dependent oxidoreductase</fullName>
    </submittedName>
</protein>
<dbReference type="SUPFAM" id="SSF51735">
    <property type="entry name" value="NAD(P)-binding Rossmann-fold domains"/>
    <property type="match status" value="1"/>
</dbReference>
<evidence type="ECO:0000313" key="2">
    <source>
        <dbReference type="Proteomes" id="UP001621964"/>
    </source>
</evidence>
<dbReference type="EMBL" id="JBJGEB010000011">
    <property type="protein sequence ID" value="MFK7642794.1"/>
    <property type="molecule type" value="Genomic_DNA"/>
</dbReference>
<dbReference type="Gene3D" id="3.40.50.720">
    <property type="entry name" value="NAD(P)-binding Rossmann-like Domain"/>
    <property type="match status" value="1"/>
</dbReference>
<name>A0ABW8Q5E9_9NEIS</name>
<sequence length="217" mass="24152">MNTTPPDCAILGLGYLGLPLAQKLYERGSRVCAVKRSLTSDDINLPIRLDTADLNRPDVFQTAFWQHWADKPTWFCLLPPSPLTHYADTLKQWLALAEHMGVQHIVYTSSTSVYGNAVRVCDENTPPDPQTETAVQILAAEKILLAGRIPHIDILRLGGLYSATRHPLNRLLLKNNIRGGRHPVNVVHQDSAVAALFQTALHPQGRRIRNIVEPSHP</sequence>
<proteinExistence type="predicted"/>
<dbReference type="Proteomes" id="UP001621964">
    <property type="component" value="Unassembled WGS sequence"/>
</dbReference>
<accession>A0ABW8Q5E9</accession>
<dbReference type="InterPro" id="IPR036291">
    <property type="entry name" value="NAD(P)-bd_dom_sf"/>
</dbReference>
<dbReference type="InterPro" id="IPR051783">
    <property type="entry name" value="NAD(P)-dependent_oxidoreduct"/>
</dbReference>
<reference evidence="1 2" key="1">
    <citation type="submission" date="2024-11" db="EMBL/GenBank/DDBJ databases">
        <authorList>
            <person name="Mikucki A.G."/>
            <person name="Kahler C.M."/>
        </authorList>
    </citation>
    <scope>NUCLEOTIDE SEQUENCE [LARGE SCALE GENOMIC DNA]</scope>
    <source>
        <strain evidence="1 2">EXNM717</strain>
    </source>
</reference>
<dbReference type="PANTHER" id="PTHR48079">
    <property type="entry name" value="PROTEIN YEEZ"/>
    <property type="match status" value="1"/>
</dbReference>
<keyword evidence="2" id="KW-1185">Reference proteome</keyword>
<dbReference type="RefSeq" id="WP_405386810.1">
    <property type="nucleotide sequence ID" value="NZ_JBJGEB010000011.1"/>
</dbReference>
<evidence type="ECO:0000313" key="1">
    <source>
        <dbReference type="EMBL" id="MFK7642794.1"/>
    </source>
</evidence>